<proteinExistence type="predicted"/>
<protein>
    <submittedName>
        <fullName evidence="3">Uncharacterized protein</fullName>
    </submittedName>
</protein>
<name>A0A699HNM1_TANCI</name>
<feature type="region of interest" description="Disordered" evidence="2">
    <location>
        <begin position="1"/>
        <end position="75"/>
    </location>
</feature>
<comment type="caution">
    <text evidence="3">The sequence shown here is derived from an EMBL/GenBank/DDBJ whole genome shotgun (WGS) entry which is preliminary data.</text>
</comment>
<evidence type="ECO:0000313" key="3">
    <source>
        <dbReference type="EMBL" id="GEY50623.1"/>
    </source>
</evidence>
<feature type="coiled-coil region" evidence="1">
    <location>
        <begin position="163"/>
        <end position="190"/>
    </location>
</feature>
<dbReference type="AlphaFoldDB" id="A0A699HNM1"/>
<reference evidence="3" key="1">
    <citation type="journal article" date="2019" name="Sci. Rep.">
        <title>Draft genome of Tanacetum cinerariifolium, the natural source of mosquito coil.</title>
        <authorList>
            <person name="Yamashiro T."/>
            <person name="Shiraishi A."/>
            <person name="Satake H."/>
            <person name="Nakayama K."/>
        </authorList>
    </citation>
    <scope>NUCLEOTIDE SEQUENCE</scope>
</reference>
<evidence type="ECO:0000256" key="1">
    <source>
        <dbReference type="SAM" id="Coils"/>
    </source>
</evidence>
<accession>A0A699HNM1</accession>
<organism evidence="3">
    <name type="scientific">Tanacetum cinerariifolium</name>
    <name type="common">Dalmatian daisy</name>
    <name type="synonym">Chrysanthemum cinerariifolium</name>
    <dbReference type="NCBI Taxonomy" id="118510"/>
    <lineage>
        <taxon>Eukaryota</taxon>
        <taxon>Viridiplantae</taxon>
        <taxon>Streptophyta</taxon>
        <taxon>Embryophyta</taxon>
        <taxon>Tracheophyta</taxon>
        <taxon>Spermatophyta</taxon>
        <taxon>Magnoliopsida</taxon>
        <taxon>eudicotyledons</taxon>
        <taxon>Gunneridae</taxon>
        <taxon>Pentapetalae</taxon>
        <taxon>asterids</taxon>
        <taxon>campanulids</taxon>
        <taxon>Asterales</taxon>
        <taxon>Asteraceae</taxon>
        <taxon>Asteroideae</taxon>
        <taxon>Anthemideae</taxon>
        <taxon>Anthemidinae</taxon>
        <taxon>Tanacetum</taxon>
    </lineage>
</organism>
<feature type="compositionally biased region" description="Polar residues" evidence="2">
    <location>
        <begin position="45"/>
        <end position="65"/>
    </location>
</feature>
<feature type="compositionally biased region" description="Acidic residues" evidence="2">
    <location>
        <begin position="8"/>
        <end position="24"/>
    </location>
</feature>
<sequence>MMVQAQEEMGEGSADEAVNEEIDDSLERAATTATSLDVEQDRGNINKTQSRATPNELSFIGTSSGVGPRRQDTMRDTIAQTRVFDLENTKTSQAQEIISFKKRVRLEKKKRSRTHRLKRLYKVSLSARVKSSDDNEESLEPEMPMKKKDQISLDEELTFKLQAEEERIAREKAQQVKEKVENDKDSKELKKCLEIILNDEDDVTTDATPLSSNKMLKKFNREDLEVLWRLVKARFEKVQPVDHMDSFSMHNLKTMFEHHVEDNNTLYYLLVEKMYLLTNHTLHQMFNDVKLQVDYECEMAYNLLRLVKKQLKEGYVPQ</sequence>
<gene>
    <name evidence="3" type="ORF">Tci_422597</name>
</gene>
<keyword evidence="1" id="KW-0175">Coiled coil</keyword>
<dbReference type="EMBL" id="BKCJ010184303">
    <property type="protein sequence ID" value="GEY50623.1"/>
    <property type="molecule type" value="Genomic_DNA"/>
</dbReference>
<evidence type="ECO:0000256" key="2">
    <source>
        <dbReference type="SAM" id="MobiDB-lite"/>
    </source>
</evidence>